<dbReference type="EMBL" id="CP019655">
    <property type="protein sequence ID" value="AVF25567.1"/>
    <property type="molecule type" value="Genomic_DNA"/>
</dbReference>
<feature type="transmembrane region" description="Helical" evidence="6">
    <location>
        <begin position="58"/>
        <end position="77"/>
    </location>
</feature>
<dbReference type="PANTHER" id="PTHR30509">
    <property type="entry name" value="P-HYDROXYBENZOIC ACID EFFLUX PUMP SUBUNIT-RELATED"/>
    <property type="match status" value="1"/>
</dbReference>
<evidence type="ECO:0000256" key="4">
    <source>
        <dbReference type="ARBA" id="ARBA00022989"/>
    </source>
</evidence>
<dbReference type="RefSeq" id="WP_197336462.1">
    <property type="nucleotide sequence ID" value="NZ_CP019655.1"/>
</dbReference>
<evidence type="ECO:0000313" key="8">
    <source>
        <dbReference type="Proteomes" id="UP000239833"/>
    </source>
</evidence>
<comment type="subcellular location">
    <subcellularLocation>
        <location evidence="1">Cell membrane</location>
        <topology evidence="1">Multi-pass membrane protein</topology>
    </subcellularLocation>
</comment>
<evidence type="ECO:0000313" key="7">
    <source>
        <dbReference type="EMBL" id="AVF25567.1"/>
    </source>
</evidence>
<keyword evidence="2" id="KW-1003">Cell membrane</keyword>
<evidence type="ECO:0000256" key="6">
    <source>
        <dbReference type="SAM" id="Phobius"/>
    </source>
</evidence>
<reference evidence="8" key="1">
    <citation type="submission" date="2017-02" db="EMBL/GenBank/DDBJ databases">
        <title>Delineation of Paenibacillus larvae strains originating from foulbrood outbreaks.</title>
        <authorList>
            <person name="Beims H."/>
            <person name="Bunk B."/>
            <person name="Sproeer C."/>
            <person name="Mohr K.I."/>
            <person name="Pradella S."/>
            <person name="Guenther G."/>
            <person name="Rohde M."/>
            <person name="von der Ohe W."/>
            <person name="Steinert M."/>
        </authorList>
    </citation>
    <scope>NUCLEOTIDE SEQUENCE [LARGE SCALE GENOMIC DNA]</scope>
    <source>
        <strain evidence="8">Eric_III</strain>
    </source>
</reference>
<dbReference type="PANTHER" id="PTHR30509:SF9">
    <property type="entry name" value="MULTIDRUG RESISTANCE PROTEIN MDTO"/>
    <property type="match status" value="1"/>
</dbReference>
<dbReference type="InterPro" id="IPR010343">
    <property type="entry name" value="ArAE_1"/>
</dbReference>
<protein>
    <submittedName>
        <fullName evidence="7">Integral membrane protein, YccS/YhfK family</fullName>
    </submittedName>
</protein>
<evidence type="ECO:0000256" key="1">
    <source>
        <dbReference type="ARBA" id="ARBA00004651"/>
    </source>
</evidence>
<dbReference type="GeneID" id="64218164"/>
<gene>
    <name evidence="7" type="ORF">ERICIII_01375</name>
</gene>
<keyword evidence="5 6" id="KW-0472">Membrane</keyword>
<evidence type="ECO:0000256" key="5">
    <source>
        <dbReference type="ARBA" id="ARBA00023136"/>
    </source>
</evidence>
<proteinExistence type="predicted"/>
<accession>A0A2L1TY07</accession>
<dbReference type="AlphaFoldDB" id="A0A2L1TY07"/>
<name>A0A2L1TY07_9BACL</name>
<keyword evidence="4 6" id="KW-1133">Transmembrane helix</keyword>
<dbReference type="Pfam" id="PF06081">
    <property type="entry name" value="ArAE_1"/>
    <property type="match status" value="1"/>
</dbReference>
<dbReference type="STRING" id="147375.BXP28_00190"/>
<evidence type="ECO:0000256" key="3">
    <source>
        <dbReference type="ARBA" id="ARBA00022692"/>
    </source>
</evidence>
<keyword evidence="3 6" id="KW-0812">Transmembrane</keyword>
<evidence type="ECO:0000256" key="2">
    <source>
        <dbReference type="ARBA" id="ARBA00022475"/>
    </source>
</evidence>
<dbReference type="Proteomes" id="UP000239833">
    <property type="component" value="Chromosome"/>
</dbReference>
<organism evidence="7 8">
    <name type="scientific">Paenibacillus larvae subsp. larvae</name>
    <dbReference type="NCBI Taxonomy" id="147375"/>
    <lineage>
        <taxon>Bacteria</taxon>
        <taxon>Bacillati</taxon>
        <taxon>Bacillota</taxon>
        <taxon>Bacilli</taxon>
        <taxon>Bacillales</taxon>
        <taxon>Paenibacillaceae</taxon>
        <taxon>Paenibacillus</taxon>
    </lineage>
</organism>
<feature type="transmembrane region" description="Helical" evidence="6">
    <location>
        <begin position="133"/>
        <end position="151"/>
    </location>
</feature>
<dbReference type="GO" id="GO:0005886">
    <property type="term" value="C:plasma membrane"/>
    <property type="evidence" value="ECO:0007669"/>
    <property type="project" value="UniProtKB-SubCell"/>
</dbReference>
<sequence length="181" mass="20478">MNFIRKLPRIGMRNVKTAIAVLLCILILRLFQIESPFYACIAAVITMQNTVEDSYETGINRIIGTLIGAAIGLVFCYLNPQDSLLIFVGVMIVVYATNLLEKKGCTSIALIVFLAIMLNITDASPIYYSIMRVIETTLGIIISVLVNTFMFNPQRRNEAKKPGNWQRRIVKRLPLMRHIQK</sequence>